<keyword evidence="3" id="KW-0677">Repeat</keyword>
<dbReference type="PROSITE" id="PS50011">
    <property type="entry name" value="PROTEIN_KINASE_DOM"/>
    <property type="match status" value="1"/>
</dbReference>
<dbReference type="GO" id="GO:0009190">
    <property type="term" value="P:cyclic nucleotide biosynthetic process"/>
    <property type="evidence" value="ECO:0007669"/>
    <property type="project" value="InterPro"/>
</dbReference>
<dbReference type="Pfam" id="PF00211">
    <property type="entry name" value="Guanylate_cyc"/>
    <property type="match status" value="1"/>
</dbReference>
<dbReference type="Gene3D" id="1.10.510.10">
    <property type="entry name" value="Transferase(Phosphotransferase) domain 1"/>
    <property type="match status" value="1"/>
</dbReference>
<dbReference type="SUPFAM" id="SSF55073">
    <property type="entry name" value="Nucleotide cyclase"/>
    <property type="match status" value="1"/>
</dbReference>
<dbReference type="InterPro" id="IPR003591">
    <property type="entry name" value="Leu-rich_rpt_typical-subtyp"/>
</dbReference>
<dbReference type="GO" id="GO:0035556">
    <property type="term" value="P:intracellular signal transduction"/>
    <property type="evidence" value="ECO:0007669"/>
    <property type="project" value="InterPro"/>
</dbReference>
<reference evidence="9" key="1">
    <citation type="journal article" date="2021" name="Microb. Physiol.">
        <title>Proteogenomic Insights into the Physiology of Marine, Sulfate-Reducing, Filamentous Desulfonema limicola and Desulfonema magnum.</title>
        <authorList>
            <person name="Schnaars V."/>
            <person name="Wohlbrand L."/>
            <person name="Scheve S."/>
            <person name="Hinrichs C."/>
            <person name="Reinhardt R."/>
            <person name="Rabus R."/>
        </authorList>
    </citation>
    <scope>NUCLEOTIDE SEQUENCE</scope>
    <source>
        <strain evidence="9">4be13</strain>
    </source>
</reference>
<dbReference type="SUPFAM" id="SSF52058">
    <property type="entry name" value="L domain-like"/>
    <property type="match status" value="1"/>
</dbReference>
<evidence type="ECO:0000313" key="9">
    <source>
        <dbReference type="EMBL" id="QTA85456.1"/>
    </source>
</evidence>
<dbReference type="Pfam" id="PF13240">
    <property type="entry name" value="Zn_Ribbon_1"/>
    <property type="match status" value="1"/>
</dbReference>
<dbReference type="Gene3D" id="3.30.70.1230">
    <property type="entry name" value="Nucleotide cyclase"/>
    <property type="match status" value="1"/>
</dbReference>
<evidence type="ECO:0000256" key="4">
    <source>
        <dbReference type="ARBA" id="ARBA00022741"/>
    </source>
</evidence>
<dbReference type="InterPro" id="IPR055414">
    <property type="entry name" value="LRR_R13L4/SHOC2-like"/>
</dbReference>
<protein>
    <submittedName>
        <fullName evidence="9">Cyclase and kinase domains-containing protein</fullName>
    </submittedName>
</protein>
<keyword evidence="2" id="KW-0433">Leucine-rich repeat</keyword>
<dbReference type="InterPro" id="IPR032675">
    <property type="entry name" value="LRR_dom_sf"/>
</dbReference>
<comment type="subcellular location">
    <subcellularLocation>
        <location evidence="1">Membrane</location>
        <topology evidence="1">Single-pass membrane protein</topology>
    </subcellularLocation>
</comment>
<dbReference type="GO" id="GO:0004016">
    <property type="term" value="F:adenylate cyclase activity"/>
    <property type="evidence" value="ECO:0007669"/>
    <property type="project" value="UniProtKB-ARBA"/>
</dbReference>
<keyword evidence="9" id="KW-0808">Transferase</keyword>
<dbReference type="InterPro" id="IPR000719">
    <property type="entry name" value="Prot_kinase_dom"/>
</dbReference>
<evidence type="ECO:0000256" key="6">
    <source>
        <dbReference type="PROSITE-ProRule" id="PRU10141"/>
    </source>
</evidence>
<dbReference type="PROSITE" id="PS50125">
    <property type="entry name" value="GUANYLATE_CYCLASE_2"/>
    <property type="match status" value="1"/>
</dbReference>
<dbReference type="InterPro" id="IPR001611">
    <property type="entry name" value="Leu-rich_rpt"/>
</dbReference>
<dbReference type="PROSITE" id="PS00107">
    <property type="entry name" value="PROTEIN_KINASE_ATP"/>
    <property type="match status" value="1"/>
</dbReference>
<dbReference type="SMART" id="SM00220">
    <property type="entry name" value="S_TKc"/>
    <property type="match status" value="1"/>
</dbReference>
<evidence type="ECO:0000256" key="5">
    <source>
        <dbReference type="ARBA" id="ARBA00022840"/>
    </source>
</evidence>
<dbReference type="InterPro" id="IPR029787">
    <property type="entry name" value="Nucleotide_cyclase"/>
</dbReference>
<evidence type="ECO:0000313" key="10">
    <source>
        <dbReference type="Proteomes" id="UP000663722"/>
    </source>
</evidence>
<keyword evidence="9" id="KW-0418">Kinase</keyword>
<feature type="binding site" evidence="6">
    <location>
        <position position="294"/>
    </location>
    <ligand>
        <name>ATP</name>
        <dbReference type="ChEBI" id="CHEBI:30616"/>
    </ligand>
</feature>
<feature type="domain" description="Protein kinase" evidence="7">
    <location>
        <begin position="264"/>
        <end position="542"/>
    </location>
</feature>
<evidence type="ECO:0000259" key="7">
    <source>
        <dbReference type="PROSITE" id="PS50011"/>
    </source>
</evidence>
<dbReference type="InterPro" id="IPR017441">
    <property type="entry name" value="Protein_kinase_ATP_BS"/>
</dbReference>
<dbReference type="GO" id="GO:0016020">
    <property type="term" value="C:membrane"/>
    <property type="evidence" value="ECO:0007669"/>
    <property type="project" value="UniProtKB-SubCell"/>
</dbReference>
<dbReference type="PROSITE" id="PS51450">
    <property type="entry name" value="LRR"/>
    <property type="match status" value="1"/>
</dbReference>
<dbReference type="InterPro" id="IPR001054">
    <property type="entry name" value="A/G_cyclase"/>
</dbReference>
<dbReference type="SMART" id="SM00369">
    <property type="entry name" value="LRR_TYP"/>
    <property type="match status" value="4"/>
</dbReference>
<dbReference type="SUPFAM" id="SSF56112">
    <property type="entry name" value="Protein kinase-like (PK-like)"/>
    <property type="match status" value="1"/>
</dbReference>
<dbReference type="PROSITE" id="PS00108">
    <property type="entry name" value="PROTEIN_KINASE_ST"/>
    <property type="match status" value="1"/>
</dbReference>
<evidence type="ECO:0000256" key="3">
    <source>
        <dbReference type="ARBA" id="ARBA00022737"/>
    </source>
</evidence>
<dbReference type="AlphaFoldDB" id="A0A975BHC3"/>
<keyword evidence="10" id="KW-1185">Reference proteome</keyword>
<evidence type="ECO:0000259" key="8">
    <source>
        <dbReference type="PROSITE" id="PS50125"/>
    </source>
</evidence>
<dbReference type="InterPro" id="IPR050647">
    <property type="entry name" value="Plant_LRR-RLKs"/>
</dbReference>
<dbReference type="CDD" id="cd14014">
    <property type="entry name" value="STKc_PknB_like"/>
    <property type="match status" value="1"/>
</dbReference>
<evidence type="ECO:0000256" key="2">
    <source>
        <dbReference type="ARBA" id="ARBA00022614"/>
    </source>
</evidence>
<dbReference type="Proteomes" id="UP000663722">
    <property type="component" value="Chromosome"/>
</dbReference>
<feature type="domain" description="Guanylate cyclase" evidence="8">
    <location>
        <begin position="42"/>
        <end position="163"/>
    </location>
</feature>
<dbReference type="EMBL" id="CP061800">
    <property type="protein sequence ID" value="QTA85456.1"/>
    <property type="molecule type" value="Genomic_DNA"/>
</dbReference>
<dbReference type="CDD" id="cd07302">
    <property type="entry name" value="CHD"/>
    <property type="match status" value="1"/>
</dbReference>
<dbReference type="InterPro" id="IPR026870">
    <property type="entry name" value="Zinc_ribbon_dom"/>
</dbReference>
<dbReference type="SMART" id="SM00044">
    <property type="entry name" value="CYCc"/>
    <property type="match status" value="1"/>
</dbReference>
<dbReference type="GO" id="GO:0004672">
    <property type="term" value="F:protein kinase activity"/>
    <property type="evidence" value="ECO:0007669"/>
    <property type="project" value="InterPro"/>
</dbReference>
<accession>A0A975BHC3</accession>
<dbReference type="GO" id="GO:0005524">
    <property type="term" value="F:ATP binding"/>
    <property type="evidence" value="ECO:0007669"/>
    <property type="project" value="UniProtKB-UniRule"/>
</dbReference>
<dbReference type="Pfam" id="PF23598">
    <property type="entry name" value="LRR_14"/>
    <property type="match status" value="1"/>
</dbReference>
<sequence>MIQNNDTDIKDADGFNKTNVLSNAEEQLIESFRSQHLSQMLVMLFTDLVGSSLLKKEIGDRGAKILEDKHKDFLLRALDEIRNAQAVRVEGDSYIFVFLKPSDAICFALRSQVLHREARIHDWPELPEFRVGIHLGTVIVEEGLRKLGPGEIGDIKGLQADTTARIMSLAQGGQILFSQAVSDDARQALKGVDIKGIGRLVWHSHGPYILKGRDEPVTICEVGEEGKTPFVKPPGNEKAEPFDYSDDISGWRPGADTTLPNTNWVMEKKLGQGGFGEVWLSHDRTQSSRKTVFKFCTIKNKARSLRRELNVFNYLSITEGRMPTGIVEVLGSHDEKAPYYIQLEYVPGGDLGQWITDKGKTAPLNVRLDLAIQMAQSLVRIHEAGIVHRDIKPSNFLLEPCKDPESTPVLKLSDFGIGQAALDAALSSRDEGTCLPGGGYTIHTKTFAGAAGAYFFIAPELILSPASTHGGLGTHATTAADIYSLGVTLYQLFAGDINSPPGIDLPDVNDPILREHIKACLSRYPEKRPTAEELIQRFREYSKPSEKIKVCKNCGSENNETANFCSNCGNPLKQEKTHAARMTDMEILRELEQEIGKKFRKVRFEKIWRLQTYVYEKGHIVGINLANLGIDFFPFTIPKLRHLRYLNLNANLLPELPPEIAELKKLEVLHCSENQLTELPPGIAELKCLRELHLKSNHLTEIPSKITKLESLRELILSENHLTRLPREITELKMNLYWESTAKGICVKDNPLEIPPKKIVRQGMDTVRNYFGSLSPGDKADVC</sequence>
<keyword evidence="5 6" id="KW-0067">ATP-binding</keyword>
<dbReference type="KEGG" id="dmm:dnm_014660"/>
<dbReference type="InterPro" id="IPR008271">
    <property type="entry name" value="Ser/Thr_kinase_AS"/>
</dbReference>
<proteinExistence type="predicted"/>
<evidence type="ECO:0000256" key="1">
    <source>
        <dbReference type="ARBA" id="ARBA00004167"/>
    </source>
</evidence>
<dbReference type="PANTHER" id="PTHR48056">
    <property type="entry name" value="LRR RECEPTOR-LIKE SERINE/THREONINE-PROTEIN KINASE-RELATED"/>
    <property type="match status" value="1"/>
</dbReference>
<gene>
    <name evidence="9" type="ORF">dnm_014660</name>
</gene>
<name>A0A975BHC3_9BACT</name>
<dbReference type="Pfam" id="PF00069">
    <property type="entry name" value="Pkinase"/>
    <property type="match status" value="1"/>
</dbReference>
<organism evidence="9 10">
    <name type="scientific">Desulfonema magnum</name>
    <dbReference type="NCBI Taxonomy" id="45655"/>
    <lineage>
        <taxon>Bacteria</taxon>
        <taxon>Pseudomonadati</taxon>
        <taxon>Thermodesulfobacteriota</taxon>
        <taxon>Desulfobacteria</taxon>
        <taxon>Desulfobacterales</taxon>
        <taxon>Desulfococcaceae</taxon>
        <taxon>Desulfonema</taxon>
    </lineage>
</organism>
<keyword evidence="4 6" id="KW-0547">Nucleotide-binding</keyword>
<dbReference type="Gene3D" id="3.80.10.10">
    <property type="entry name" value="Ribonuclease Inhibitor"/>
    <property type="match status" value="1"/>
</dbReference>
<dbReference type="InterPro" id="IPR011009">
    <property type="entry name" value="Kinase-like_dom_sf"/>
</dbReference>